<name>A0A0M2PT41_PROHO</name>
<organism evidence="1 2">
    <name type="scientific">Prochlorothrix hollandica PCC 9006 = CALU 1027</name>
    <dbReference type="NCBI Taxonomy" id="317619"/>
    <lineage>
        <taxon>Bacteria</taxon>
        <taxon>Bacillati</taxon>
        <taxon>Cyanobacteriota</taxon>
        <taxon>Cyanophyceae</taxon>
        <taxon>Prochlorotrichales</taxon>
        <taxon>Prochlorotrichaceae</taxon>
        <taxon>Prochlorothrix</taxon>
    </lineage>
</organism>
<comment type="caution">
    <text evidence="1">The sequence shown here is derived from an EMBL/GenBank/DDBJ whole genome shotgun (WGS) entry which is preliminary data.</text>
</comment>
<dbReference type="RefSeq" id="WP_017710907.1">
    <property type="nucleotide sequence ID" value="NZ_KB235933.1"/>
</dbReference>
<evidence type="ECO:0000313" key="2">
    <source>
        <dbReference type="Proteomes" id="UP000034681"/>
    </source>
</evidence>
<sequence>MEISPWPEEHELLDVDGVQQVLRRSRASVYRYANTDPKGKILNLPFDAHLLNPEHRRDAQEPLLFHPNEVARFARDILHVRDVRVEILETPDSKTQKVLLLIVEELQQIRRLLEQDPSPRDPHP</sequence>
<accession>A0A0M2PT41</accession>
<gene>
    <name evidence="1" type="ORF">PROH_07350</name>
</gene>
<dbReference type="OrthoDB" id="572723at2"/>
<dbReference type="Proteomes" id="UP000034681">
    <property type="component" value="Unassembled WGS sequence"/>
</dbReference>
<evidence type="ECO:0000313" key="1">
    <source>
        <dbReference type="EMBL" id="KKI99695.1"/>
    </source>
</evidence>
<dbReference type="STRING" id="317619.GCA_000332315_00208"/>
<dbReference type="eggNOG" id="ENOG5032R62">
    <property type="taxonomic scope" value="Bacteria"/>
</dbReference>
<protein>
    <submittedName>
        <fullName evidence="1">Resolvase</fullName>
    </submittedName>
</protein>
<keyword evidence="2" id="KW-1185">Reference proteome</keyword>
<reference evidence="1" key="1">
    <citation type="submission" date="2012-04" db="EMBL/GenBank/DDBJ databases">
        <authorList>
            <person name="Borisov I.G."/>
            <person name="Ivanikova N.V."/>
            <person name="Pinevich A.V."/>
        </authorList>
    </citation>
    <scope>NUCLEOTIDE SEQUENCE</scope>
    <source>
        <strain evidence="1">CALU 1027</strain>
    </source>
</reference>
<proteinExistence type="predicted"/>
<dbReference type="EMBL" id="AJTX02000004">
    <property type="protein sequence ID" value="KKI99695.1"/>
    <property type="molecule type" value="Genomic_DNA"/>
</dbReference>
<dbReference type="AlphaFoldDB" id="A0A0M2PT41"/>